<accession>A0ABV8XMP3</accession>
<comment type="caution">
    <text evidence="1">The sequence shown here is derived from an EMBL/GenBank/DDBJ whole genome shotgun (WGS) entry which is preliminary data.</text>
</comment>
<dbReference type="EMBL" id="JBHSEH010000005">
    <property type="protein sequence ID" value="MFC4425942.1"/>
    <property type="molecule type" value="Genomic_DNA"/>
</dbReference>
<name>A0ABV8XMP3_9DEIO</name>
<keyword evidence="2" id="KW-1185">Reference proteome</keyword>
<reference evidence="2" key="1">
    <citation type="journal article" date="2019" name="Int. J. Syst. Evol. Microbiol.">
        <title>The Global Catalogue of Microorganisms (GCM) 10K type strain sequencing project: providing services to taxonomists for standard genome sequencing and annotation.</title>
        <authorList>
            <consortium name="The Broad Institute Genomics Platform"/>
            <consortium name="The Broad Institute Genome Sequencing Center for Infectious Disease"/>
            <person name="Wu L."/>
            <person name="Ma J."/>
        </authorList>
    </citation>
    <scope>NUCLEOTIDE SEQUENCE [LARGE SCALE GENOMIC DNA]</scope>
    <source>
        <strain evidence="2">CCUG 56029</strain>
    </source>
</reference>
<protein>
    <recommendedName>
        <fullName evidence="3">Copper amine oxidase-like N-terminal domain-containing protein</fullName>
    </recommendedName>
</protein>
<evidence type="ECO:0000313" key="2">
    <source>
        <dbReference type="Proteomes" id="UP001595998"/>
    </source>
</evidence>
<organism evidence="1 2">
    <name type="scientific">Deinococcus navajonensis</name>
    <dbReference type="NCBI Taxonomy" id="309884"/>
    <lineage>
        <taxon>Bacteria</taxon>
        <taxon>Thermotogati</taxon>
        <taxon>Deinococcota</taxon>
        <taxon>Deinococci</taxon>
        <taxon>Deinococcales</taxon>
        <taxon>Deinococcaceae</taxon>
        <taxon>Deinococcus</taxon>
    </lineage>
</organism>
<proteinExistence type="predicted"/>
<dbReference type="RefSeq" id="WP_380037822.1">
    <property type="nucleotide sequence ID" value="NZ_JBHSEH010000005.1"/>
</dbReference>
<evidence type="ECO:0000313" key="1">
    <source>
        <dbReference type="EMBL" id="MFC4425942.1"/>
    </source>
</evidence>
<sequence>MTTGRRGTRRTILGLLVLGMALAQTQSGWNVVINGRPAPGARAIVVGGKTYVPLDALRAAGVGAVTSGGTLSLTLPGSRPPTTPAQAPGGTNQVAAVEGCIGEQLFNGVLRLRVQKVEDLGRQWGVTVEVRNGTSKRVSTTAATGIDIYSEEMSLTTTDGTTLTNSSAGDAWSLAIRQALPPGGGFVVRKEFEKRGEGRPLKLVLVLDPKARGRDTGLRYTIADPSFRVRLDCQR</sequence>
<gene>
    <name evidence="1" type="ORF">ACFOZ9_06920</name>
</gene>
<dbReference type="Proteomes" id="UP001595998">
    <property type="component" value="Unassembled WGS sequence"/>
</dbReference>
<evidence type="ECO:0008006" key="3">
    <source>
        <dbReference type="Google" id="ProtNLM"/>
    </source>
</evidence>